<keyword evidence="2" id="KW-1185">Reference proteome</keyword>
<gene>
    <name evidence="1" type="ORF">H0G86_012270</name>
</gene>
<dbReference type="InterPro" id="IPR036864">
    <property type="entry name" value="Zn2-C6_fun-type_DNA-bd_sf"/>
</dbReference>
<dbReference type="AlphaFoldDB" id="A0A8G0PL11"/>
<proteinExistence type="predicted"/>
<organism evidence="1 2">
    <name type="scientific">Trichoderma simmonsii</name>
    <dbReference type="NCBI Taxonomy" id="1491479"/>
    <lineage>
        <taxon>Eukaryota</taxon>
        <taxon>Fungi</taxon>
        <taxon>Dikarya</taxon>
        <taxon>Ascomycota</taxon>
        <taxon>Pezizomycotina</taxon>
        <taxon>Sordariomycetes</taxon>
        <taxon>Hypocreomycetidae</taxon>
        <taxon>Hypocreales</taxon>
        <taxon>Hypocreaceae</taxon>
        <taxon>Trichoderma</taxon>
    </lineage>
</organism>
<evidence type="ECO:0000313" key="1">
    <source>
        <dbReference type="EMBL" id="QYT05377.1"/>
    </source>
</evidence>
<reference evidence="1 2" key="1">
    <citation type="journal article" date="2021" name="BMC Genomics">
        <title>Telomere-to-telomere genome assembly of asparaginase-producing Trichoderma simmonsii.</title>
        <authorList>
            <person name="Chung D."/>
            <person name="Kwon Y.M."/>
            <person name="Yang Y."/>
        </authorList>
    </citation>
    <scope>NUCLEOTIDE SEQUENCE [LARGE SCALE GENOMIC DNA]</scope>
    <source>
        <strain evidence="1 2">GH-Sj1</strain>
    </source>
</reference>
<name>A0A8G0PL11_9HYPO</name>
<accession>A0A8G0PL11</accession>
<evidence type="ECO:0000313" key="2">
    <source>
        <dbReference type="Proteomes" id="UP000826661"/>
    </source>
</evidence>
<sequence length="132" mass="14523">MLSGADSAQGRPRKFTIQSQFGRARLPRSRKNRPCDACRRRKTACVIPSEPPCKSGLSSLPVVALPGPLHRIWGAVPPLLELEPSRRASPRVDKVCCACRLRVMVCGMWIVDDGHASHLTPRSMPRCNISSP</sequence>
<dbReference type="GO" id="GO:0000981">
    <property type="term" value="F:DNA-binding transcription factor activity, RNA polymerase II-specific"/>
    <property type="evidence" value="ECO:0007669"/>
    <property type="project" value="InterPro"/>
</dbReference>
<dbReference type="Gene3D" id="4.10.240.10">
    <property type="entry name" value="Zn(2)-C6 fungal-type DNA-binding domain"/>
    <property type="match status" value="1"/>
</dbReference>
<dbReference type="EMBL" id="CP075870">
    <property type="protein sequence ID" value="QYT05377.1"/>
    <property type="molecule type" value="Genomic_DNA"/>
</dbReference>
<protein>
    <submittedName>
        <fullName evidence="1">Fungal_trans domain-containing protein</fullName>
    </submittedName>
</protein>
<dbReference type="GO" id="GO:0008270">
    <property type="term" value="F:zinc ion binding"/>
    <property type="evidence" value="ECO:0007669"/>
    <property type="project" value="InterPro"/>
</dbReference>
<dbReference type="Proteomes" id="UP000826661">
    <property type="component" value="Chromosome VII"/>
</dbReference>